<protein>
    <submittedName>
        <fullName evidence="2">GNAT family N-acetyltransferase</fullName>
    </submittedName>
</protein>
<dbReference type="InterPro" id="IPR000182">
    <property type="entry name" value="GNAT_dom"/>
</dbReference>
<gene>
    <name evidence="2" type="ORF">NSA23_02195</name>
</gene>
<reference evidence="2" key="1">
    <citation type="submission" date="2022-07" db="EMBL/GenBank/DDBJ databases">
        <title>Enhanced cultured diversity of the mouse gut microbiota enables custom-made synthetic communities.</title>
        <authorList>
            <person name="Afrizal A."/>
        </authorList>
    </citation>
    <scope>NUCLEOTIDE SEQUENCE</scope>
    <source>
        <strain evidence="2">DSM 29482</strain>
    </source>
</reference>
<evidence type="ECO:0000313" key="3">
    <source>
        <dbReference type="Proteomes" id="UP001142078"/>
    </source>
</evidence>
<dbReference type="Gene3D" id="3.40.630.30">
    <property type="match status" value="1"/>
</dbReference>
<evidence type="ECO:0000313" key="2">
    <source>
        <dbReference type="EMBL" id="MCR2042920.1"/>
    </source>
</evidence>
<feature type="domain" description="N-acetyltransferase" evidence="1">
    <location>
        <begin position="8"/>
        <end position="164"/>
    </location>
</feature>
<dbReference type="EMBL" id="JANJZL010000001">
    <property type="protein sequence ID" value="MCR2042920.1"/>
    <property type="molecule type" value="Genomic_DNA"/>
</dbReference>
<dbReference type="AlphaFoldDB" id="A0A9X2MF82"/>
<dbReference type="RefSeq" id="WP_042681434.1">
    <property type="nucleotide sequence ID" value="NZ_CABKTM010000043.1"/>
</dbReference>
<comment type="caution">
    <text evidence="2">The sequence shown here is derived from an EMBL/GenBank/DDBJ whole genome shotgun (WGS) entry which is preliminary data.</text>
</comment>
<dbReference type="OrthoDB" id="9795206at2"/>
<dbReference type="Proteomes" id="UP001142078">
    <property type="component" value="Unassembled WGS sequence"/>
</dbReference>
<organism evidence="2 3">
    <name type="scientific">Anaerosalibacter massiliensis</name>
    <dbReference type="NCBI Taxonomy" id="1347392"/>
    <lineage>
        <taxon>Bacteria</taxon>
        <taxon>Bacillati</taxon>
        <taxon>Bacillota</taxon>
        <taxon>Tissierellia</taxon>
        <taxon>Tissierellales</taxon>
        <taxon>Sporanaerobacteraceae</taxon>
        <taxon>Anaerosalibacter</taxon>
    </lineage>
</organism>
<dbReference type="SUPFAM" id="SSF55729">
    <property type="entry name" value="Acyl-CoA N-acyltransferases (Nat)"/>
    <property type="match status" value="1"/>
</dbReference>
<keyword evidence="3" id="KW-1185">Reference proteome</keyword>
<dbReference type="PANTHER" id="PTHR43415:SF3">
    <property type="entry name" value="GNAT-FAMILY ACETYLTRANSFERASE"/>
    <property type="match status" value="1"/>
</dbReference>
<dbReference type="PANTHER" id="PTHR43415">
    <property type="entry name" value="SPERMIDINE N(1)-ACETYLTRANSFERASE"/>
    <property type="match status" value="1"/>
</dbReference>
<proteinExistence type="predicted"/>
<dbReference type="InterPro" id="IPR016181">
    <property type="entry name" value="Acyl_CoA_acyltransferase"/>
</dbReference>
<evidence type="ECO:0000259" key="1">
    <source>
        <dbReference type="PROSITE" id="PS51186"/>
    </source>
</evidence>
<sequence>MLFESSRMFLRKMTSEDIEVYHRWRNDIEVMKSTAPFLDIYHIEETEEFVNQVILGSQSSKSYIIVEKESNKPIGITSLTNIDYKNRSAEFIIDIGDKTSWGKGYGAESMKLLLDYSFLEMNLHRVFLRVFSFNNRAIKLYEKMGFQHEGRSRESIFREGKWHDIIHMSILQNEYIQRN</sequence>
<dbReference type="Pfam" id="PF13302">
    <property type="entry name" value="Acetyltransf_3"/>
    <property type="match status" value="1"/>
</dbReference>
<accession>A0A9X2MF82</accession>
<name>A0A9X2MF82_9FIRM</name>
<dbReference type="PROSITE" id="PS51186">
    <property type="entry name" value="GNAT"/>
    <property type="match status" value="1"/>
</dbReference>
<dbReference type="GO" id="GO:0016747">
    <property type="term" value="F:acyltransferase activity, transferring groups other than amino-acyl groups"/>
    <property type="evidence" value="ECO:0007669"/>
    <property type="project" value="InterPro"/>
</dbReference>